<evidence type="ECO:0000313" key="3">
    <source>
        <dbReference type="EMBL" id="OAS26142.1"/>
    </source>
</evidence>
<evidence type="ECO:0000256" key="1">
    <source>
        <dbReference type="SAM" id="MobiDB-lite"/>
    </source>
</evidence>
<feature type="signal peptide" evidence="2">
    <location>
        <begin position="1"/>
        <end position="24"/>
    </location>
</feature>
<comment type="caution">
    <text evidence="3">The sequence shown here is derived from an EMBL/GenBank/DDBJ whole genome shotgun (WGS) entry which is preliminary data.</text>
</comment>
<gene>
    <name evidence="3" type="ORF">A5481_07285</name>
</gene>
<dbReference type="OrthoDB" id="9800206at2"/>
<evidence type="ECO:0000256" key="2">
    <source>
        <dbReference type="SAM" id="SignalP"/>
    </source>
</evidence>
<sequence length="334" mass="34527">MRRARRLFGEALALVAVLGGPALAQSPGQGPSQGLGQVPAQRPTQVPTQVPVLPPGVAPPGGAVPGVAPQGVTQGPPPAPAPADASLSLRAVLTSEAKPLRGGLTWRIYEDRPEGGKPVVLARSEEAQPTFRLPPGSYLANVTYGFVSTSKRVTLNSGAASDQLTVNAGALRLAGAVGEAKIPGGQLAFAVFVPIGNNPEGRLVRDGVKAGEVVRLPEGTYHVVSTWGDSNAIQRADLKVENGRLTDATLNHRAATVTLKLVASPGTEAFAGTAFSVLTPGGDTIREAIGAFPQVTLAEGEYQLIARHDGKVYTQDFKVESGVDRDIEAIAKDP</sequence>
<dbReference type="EMBL" id="LWHQ01000013">
    <property type="protein sequence ID" value="OAS26142.1"/>
    <property type="molecule type" value="Genomic_DNA"/>
</dbReference>
<dbReference type="Proteomes" id="UP000078316">
    <property type="component" value="Unassembled WGS sequence"/>
</dbReference>
<keyword evidence="2" id="KW-0732">Signal</keyword>
<evidence type="ECO:0000313" key="4">
    <source>
        <dbReference type="Proteomes" id="UP000078316"/>
    </source>
</evidence>
<feature type="region of interest" description="Disordered" evidence="1">
    <location>
        <begin position="25"/>
        <end position="84"/>
    </location>
</feature>
<accession>A0A179SEX8</accession>
<feature type="compositionally biased region" description="Low complexity" evidence="1">
    <location>
        <begin position="25"/>
        <end position="51"/>
    </location>
</feature>
<dbReference type="AlphaFoldDB" id="A0A179SEX8"/>
<proteinExistence type="predicted"/>
<name>A0A179SEX8_9HYPH</name>
<reference evidence="3 4" key="1">
    <citation type="submission" date="2016-04" db="EMBL/GenBank/DDBJ databases">
        <authorList>
            <person name="Evans L.H."/>
            <person name="Alamgir A."/>
            <person name="Owens N."/>
            <person name="Weber N.D."/>
            <person name="Virtaneva K."/>
            <person name="Barbian K."/>
            <person name="Babar A."/>
            <person name="Rosenke K."/>
        </authorList>
    </citation>
    <scope>NUCLEOTIDE SEQUENCE [LARGE SCALE GENOMIC DNA]</scope>
    <source>
        <strain evidence="3 4">PMB02</strain>
    </source>
</reference>
<dbReference type="STRING" id="427683.A5481_07285"/>
<organism evidence="3 4">
    <name type="scientific">Methylobacterium platani</name>
    <dbReference type="NCBI Taxonomy" id="427683"/>
    <lineage>
        <taxon>Bacteria</taxon>
        <taxon>Pseudomonadati</taxon>
        <taxon>Pseudomonadota</taxon>
        <taxon>Alphaproteobacteria</taxon>
        <taxon>Hyphomicrobiales</taxon>
        <taxon>Methylobacteriaceae</taxon>
        <taxon>Methylobacterium</taxon>
    </lineage>
</organism>
<dbReference type="RefSeq" id="WP_048435964.1">
    <property type="nucleotide sequence ID" value="NZ_LWHQ01000013.1"/>
</dbReference>
<feature type="compositionally biased region" description="Low complexity" evidence="1">
    <location>
        <begin position="65"/>
        <end position="74"/>
    </location>
</feature>
<feature type="chain" id="PRO_5008105976" evidence="2">
    <location>
        <begin position="25"/>
        <end position="334"/>
    </location>
</feature>
<protein>
    <submittedName>
        <fullName evidence="3">Uncharacterized protein</fullName>
    </submittedName>
</protein>